<comment type="caution">
    <text evidence="1">The sequence shown here is derived from an EMBL/GenBank/DDBJ whole genome shotgun (WGS) entry which is preliminary data.</text>
</comment>
<sequence length="175" mass="20425">MLSKFVIEMINDPEIKDFGLCFERIKLDKSIMTIRRFTRDKKLEKIIKLTKGISTARIQEIKNRHITINKIHLIETSDHLKEAIKKIDALNTFIDATSKQSAPNKEFIECNNSTILFQFLKCTRACAEKSRFSFVTEQYRSDTQSDDRSIVSLQNKPLTAGTCLYLEIRQRKYNI</sequence>
<dbReference type="Proteomes" id="UP000475862">
    <property type="component" value="Unassembled WGS sequence"/>
</dbReference>
<protein>
    <submittedName>
        <fullName evidence="1">Uncharacterized protein</fullName>
    </submittedName>
</protein>
<evidence type="ECO:0000313" key="2">
    <source>
        <dbReference type="Proteomes" id="UP000475862"/>
    </source>
</evidence>
<evidence type="ECO:0000313" key="1">
    <source>
        <dbReference type="EMBL" id="KAE9542509.1"/>
    </source>
</evidence>
<proteinExistence type="predicted"/>
<accession>A0A6G0U1K9</accession>
<name>A0A6G0U1K9_APHGL</name>
<keyword evidence="2" id="KW-1185">Reference proteome</keyword>
<dbReference type="EMBL" id="VYZN01000010">
    <property type="protein sequence ID" value="KAE9542509.1"/>
    <property type="molecule type" value="Genomic_DNA"/>
</dbReference>
<dbReference type="AlphaFoldDB" id="A0A6G0U1K9"/>
<gene>
    <name evidence="1" type="ORF">AGLY_003370</name>
</gene>
<organism evidence="1 2">
    <name type="scientific">Aphis glycines</name>
    <name type="common">Soybean aphid</name>
    <dbReference type="NCBI Taxonomy" id="307491"/>
    <lineage>
        <taxon>Eukaryota</taxon>
        <taxon>Metazoa</taxon>
        <taxon>Ecdysozoa</taxon>
        <taxon>Arthropoda</taxon>
        <taxon>Hexapoda</taxon>
        <taxon>Insecta</taxon>
        <taxon>Pterygota</taxon>
        <taxon>Neoptera</taxon>
        <taxon>Paraneoptera</taxon>
        <taxon>Hemiptera</taxon>
        <taxon>Sternorrhyncha</taxon>
        <taxon>Aphidomorpha</taxon>
        <taxon>Aphidoidea</taxon>
        <taxon>Aphididae</taxon>
        <taxon>Aphidini</taxon>
        <taxon>Aphis</taxon>
        <taxon>Aphis</taxon>
    </lineage>
</organism>
<reference evidence="1 2" key="1">
    <citation type="submission" date="2019-08" db="EMBL/GenBank/DDBJ databases">
        <title>The genome of the soybean aphid Biotype 1, its phylome, world population structure and adaptation to the North American continent.</title>
        <authorList>
            <person name="Giordano R."/>
            <person name="Donthu R.K."/>
            <person name="Hernandez A.G."/>
            <person name="Wright C.L."/>
            <person name="Zimin A.V."/>
        </authorList>
    </citation>
    <scope>NUCLEOTIDE SEQUENCE [LARGE SCALE GENOMIC DNA]</scope>
    <source>
        <tissue evidence="1">Whole aphids</tissue>
    </source>
</reference>